<feature type="region of interest" description="Disordered" evidence="1">
    <location>
        <begin position="195"/>
        <end position="228"/>
    </location>
</feature>
<dbReference type="AlphaFoldDB" id="A0A8J6HKJ9"/>
<proteinExistence type="predicted"/>
<sequence length="228" mass="25602">MRSLLFVRAGLGESEINFLDADLTDHRGFLFGTKKFLRRDRDATKSGKFREAGPSFSSSGKIREIRKIAFPADLEILHHPQLTNTLARHTSAHGGRAATGGAFSPKRASRFYRNVEVGPRPSHGLHYVKPISCTVTRRLFEAPDGVDALALDCVRVVQEVFWVAVAGKKICAIKRRHGCDFENYVRSGTMDDRFDQAEGERTREEVGVSGKDRQRAGRDGRWRGGRRF</sequence>
<feature type="compositionally biased region" description="Basic and acidic residues" evidence="1">
    <location>
        <begin position="195"/>
        <end position="222"/>
    </location>
</feature>
<reference evidence="2" key="2">
    <citation type="submission" date="2021-08" db="EMBL/GenBank/DDBJ databases">
        <authorList>
            <person name="Eriksson T."/>
        </authorList>
    </citation>
    <scope>NUCLEOTIDE SEQUENCE</scope>
    <source>
        <strain evidence="2">Stoneville</strain>
        <tissue evidence="2">Whole head</tissue>
    </source>
</reference>
<organism evidence="2 3">
    <name type="scientific">Tenebrio molitor</name>
    <name type="common">Yellow mealworm beetle</name>
    <dbReference type="NCBI Taxonomy" id="7067"/>
    <lineage>
        <taxon>Eukaryota</taxon>
        <taxon>Metazoa</taxon>
        <taxon>Ecdysozoa</taxon>
        <taxon>Arthropoda</taxon>
        <taxon>Hexapoda</taxon>
        <taxon>Insecta</taxon>
        <taxon>Pterygota</taxon>
        <taxon>Neoptera</taxon>
        <taxon>Endopterygota</taxon>
        <taxon>Coleoptera</taxon>
        <taxon>Polyphaga</taxon>
        <taxon>Cucujiformia</taxon>
        <taxon>Tenebrionidae</taxon>
        <taxon>Tenebrio</taxon>
    </lineage>
</organism>
<name>A0A8J6HKJ9_TENMO</name>
<gene>
    <name evidence="2" type="ORF">GEV33_006461</name>
</gene>
<accession>A0A8J6HKJ9</accession>
<dbReference type="EMBL" id="JABDTM020021716">
    <property type="protein sequence ID" value="KAH0816330.1"/>
    <property type="molecule type" value="Genomic_DNA"/>
</dbReference>
<keyword evidence="3" id="KW-1185">Reference proteome</keyword>
<evidence type="ECO:0000256" key="1">
    <source>
        <dbReference type="SAM" id="MobiDB-lite"/>
    </source>
</evidence>
<protein>
    <submittedName>
        <fullName evidence="2">Uncharacterized protein</fullName>
    </submittedName>
</protein>
<comment type="caution">
    <text evidence="2">The sequence shown here is derived from an EMBL/GenBank/DDBJ whole genome shotgun (WGS) entry which is preliminary data.</text>
</comment>
<evidence type="ECO:0000313" key="2">
    <source>
        <dbReference type="EMBL" id="KAH0816330.1"/>
    </source>
</evidence>
<reference evidence="2" key="1">
    <citation type="journal article" date="2020" name="J Insects Food Feed">
        <title>The yellow mealworm (Tenebrio molitor) genome: a resource for the emerging insects as food and feed industry.</title>
        <authorList>
            <person name="Eriksson T."/>
            <person name="Andere A."/>
            <person name="Kelstrup H."/>
            <person name="Emery V."/>
            <person name="Picard C."/>
        </authorList>
    </citation>
    <scope>NUCLEOTIDE SEQUENCE</scope>
    <source>
        <strain evidence="2">Stoneville</strain>
        <tissue evidence="2">Whole head</tissue>
    </source>
</reference>
<evidence type="ECO:0000313" key="3">
    <source>
        <dbReference type="Proteomes" id="UP000719412"/>
    </source>
</evidence>
<dbReference type="Proteomes" id="UP000719412">
    <property type="component" value="Unassembled WGS sequence"/>
</dbReference>